<dbReference type="InterPro" id="IPR037359">
    <property type="entry name" value="NST/OST"/>
</dbReference>
<evidence type="ECO:0000256" key="3">
    <source>
        <dbReference type="PIRSR" id="PIRSR637359-1"/>
    </source>
</evidence>
<evidence type="ECO:0000256" key="1">
    <source>
        <dbReference type="ARBA" id="ARBA00022679"/>
    </source>
</evidence>
<dbReference type="EnsemblMetazoa" id="BGLB002625-RC">
    <property type="protein sequence ID" value="BGLB002625-PC"/>
    <property type="gene ID" value="BGLB002625"/>
</dbReference>
<dbReference type="PANTHER" id="PTHR10605:SF65">
    <property type="entry name" value="GH20068P"/>
    <property type="match status" value="1"/>
</dbReference>
<dbReference type="OrthoDB" id="16988at2759"/>
<evidence type="ECO:0000256" key="2">
    <source>
        <dbReference type="ARBA" id="ARBA00023180"/>
    </source>
</evidence>
<dbReference type="STRING" id="6526.A0A2C9JHL8"/>
<protein>
    <recommendedName>
        <fullName evidence="6">Sulfotransferase domain-containing protein</fullName>
    </recommendedName>
</protein>
<feature type="binding site" evidence="4">
    <location>
        <position position="204"/>
    </location>
    <ligand>
        <name>3'-phosphoadenylyl sulfate</name>
        <dbReference type="ChEBI" id="CHEBI:58339"/>
    </ligand>
</feature>
<dbReference type="VEuPathDB" id="VectorBase:BGLAX_030565"/>
<feature type="domain" description="Sulfotransferase" evidence="6">
    <location>
        <begin position="113"/>
        <end position="335"/>
    </location>
</feature>
<dbReference type="GO" id="GO:0008467">
    <property type="term" value="F:[heparan sulfate]-glucosamine 3-sulfotransferase activity"/>
    <property type="evidence" value="ECO:0007669"/>
    <property type="project" value="TreeGrafter"/>
</dbReference>
<feature type="binding site" evidence="4">
    <location>
        <begin position="121"/>
        <end position="125"/>
    </location>
    <ligand>
        <name>3'-phosphoadenylyl sulfate</name>
        <dbReference type="ChEBI" id="CHEBI:58339"/>
    </ligand>
</feature>
<feature type="active site" description="For sulfotransferase activity" evidence="3">
    <location>
        <position position="121"/>
    </location>
</feature>
<sequence length="367" mass="42927">MIKRNRLFCYHRMERLRYMLRVLLVITLVSLALFCAVTLNNSVSRLESYRNSFIARDWGYQKKLFWSNMDTAYFSGENLDYDSVSFQSAYDKAAKLVRIEVPANEKPMRRLPEAIIIGVSKCGTRALLEYLSLNPYVVTAKREMNFFNNATLYNQGLDWYKEQMPLSYSNQVTLEKSPDYFECVQCPPRVLSMNSSVKLLLLLRDPVERLISQYMQLMDKYVGTQTMPLFEHWVREPSTGEINVKVPSVRVSIYADHVKNWLSHFPRKQILIIDSKMLTKNPVSEMNKVESFLGLKPYLSKDDIYFNESKGFHCMRLRATGKTRCLGATKGRPHIKVEKETLSALYAFYNPHNERLKNILGFRMSWF</sequence>
<dbReference type="Gene3D" id="3.40.50.300">
    <property type="entry name" value="P-loop containing nucleotide triphosphate hydrolases"/>
    <property type="match status" value="1"/>
</dbReference>
<feature type="binding site" evidence="4">
    <location>
        <begin position="330"/>
        <end position="334"/>
    </location>
    <ligand>
        <name>3'-phosphoadenylyl sulfate</name>
        <dbReference type="ChEBI" id="CHEBI:58339"/>
    </ligand>
</feature>
<feature type="disulfide bond" evidence="5">
    <location>
        <begin position="314"/>
        <end position="325"/>
    </location>
</feature>
<reference evidence="7" key="1">
    <citation type="submission" date="2020-05" db="UniProtKB">
        <authorList>
            <consortium name="EnsemblMetazoa"/>
        </authorList>
    </citation>
    <scope>IDENTIFICATION</scope>
    <source>
        <strain evidence="7">BB02</strain>
    </source>
</reference>
<dbReference type="PANTHER" id="PTHR10605">
    <property type="entry name" value="HEPARAN SULFATE SULFOTRANSFERASE"/>
    <property type="match status" value="1"/>
</dbReference>
<gene>
    <name evidence="7" type="primary">106065692</name>
</gene>
<dbReference type="KEGG" id="bgt:106065692"/>
<dbReference type="Proteomes" id="UP000076420">
    <property type="component" value="Unassembled WGS sequence"/>
</dbReference>
<dbReference type="InterPro" id="IPR027417">
    <property type="entry name" value="P-loop_NTPase"/>
</dbReference>
<dbReference type="Pfam" id="PF00685">
    <property type="entry name" value="Sulfotransfer_1"/>
    <property type="match status" value="1"/>
</dbReference>
<dbReference type="EnsemblMetazoa" id="BGLB002625-RB">
    <property type="protein sequence ID" value="BGLB002625-PB"/>
    <property type="gene ID" value="BGLB002625"/>
</dbReference>
<name>A0A2C9JHL8_BIOGL</name>
<feature type="binding site" evidence="4">
    <location>
        <position position="212"/>
    </location>
    <ligand>
        <name>3'-phosphoadenylyl sulfate</name>
        <dbReference type="ChEBI" id="CHEBI:58339"/>
    </ligand>
</feature>
<evidence type="ECO:0000256" key="4">
    <source>
        <dbReference type="PIRSR" id="PIRSR637359-2"/>
    </source>
</evidence>
<dbReference type="AlphaFoldDB" id="A0A2C9JHL8"/>
<dbReference type="VEuPathDB" id="VectorBase:BGLB002625"/>
<accession>A0A2C9JHL8</accession>
<evidence type="ECO:0000313" key="8">
    <source>
        <dbReference type="Proteomes" id="UP000076420"/>
    </source>
</evidence>
<dbReference type="SUPFAM" id="SSF52540">
    <property type="entry name" value="P-loop containing nucleoside triphosphate hydrolases"/>
    <property type="match status" value="1"/>
</dbReference>
<evidence type="ECO:0000256" key="5">
    <source>
        <dbReference type="PIRSR" id="PIRSR637359-3"/>
    </source>
</evidence>
<dbReference type="InterPro" id="IPR000863">
    <property type="entry name" value="Sulfotransferase_dom"/>
</dbReference>
<keyword evidence="2" id="KW-0325">Glycoprotein</keyword>
<keyword evidence="1" id="KW-0808">Transferase</keyword>
<dbReference type="RefSeq" id="XP_013080037.2">
    <property type="nucleotide sequence ID" value="XM_013224583.2"/>
</dbReference>
<dbReference type="RefSeq" id="XP_013080044.2">
    <property type="nucleotide sequence ID" value="XM_013224590.2"/>
</dbReference>
<keyword evidence="5" id="KW-1015">Disulfide bond</keyword>
<organism evidence="7 8">
    <name type="scientific">Biomphalaria glabrata</name>
    <name type="common">Bloodfluke planorb</name>
    <name type="synonym">Freshwater snail</name>
    <dbReference type="NCBI Taxonomy" id="6526"/>
    <lineage>
        <taxon>Eukaryota</taxon>
        <taxon>Metazoa</taxon>
        <taxon>Spiralia</taxon>
        <taxon>Lophotrochozoa</taxon>
        <taxon>Mollusca</taxon>
        <taxon>Gastropoda</taxon>
        <taxon>Heterobranchia</taxon>
        <taxon>Euthyneura</taxon>
        <taxon>Panpulmonata</taxon>
        <taxon>Hygrophila</taxon>
        <taxon>Lymnaeoidea</taxon>
        <taxon>Planorbidae</taxon>
        <taxon>Biomphalaria</taxon>
    </lineage>
</organism>
<evidence type="ECO:0000313" key="7">
    <source>
        <dbReference type="EnsemblMetazoa" id="BGLB002625-PB"/>
    </source>
</evidence>
<evidence type="ECO:0000259" key="6">
    <source>
        <dbReference type="Pfam" id="PF00685"/>
    </source>
</evidence>
<proteinExistence type="predicted"/>